<dbReference type="CDD" id="cd05233">
    <property type="entry name" value="SDR_c"/>
    <property type="match status" value="1"/>
</dbReference>
<keyword evidence="6" id="KW-1185">Reference proteome</keyword>
<dbReference type="Proteomes" id="UP000199460">
    <property type="component" value="Unassembled WGS sequence"/>
</dbReference>
<dbReference type="Gene3D" id="3.40.50.720">
    <property type="entry name" value="NAD(P)-binding Rossmann-like Domain"/>
    <property type="match status" value="1"/>
</dbReference>
<dbReference type="AlphaFoldDB" id="A0A1H0XH36"/>
<dbReference type="InterPro" id="IPR057326">
    <property type="entry name" value="KR_dom"/>
</dbReference>
<gene>
    <name evidence="5" type="ORF">SAMN05216213_11812</name>
</gene>
<dbReference type="SUPFAM" id="SSF51735">
    <property type="entry name" value="NAD(P)-binding Rossmann-fold domains"/>
    <property type="match status" value="1"/>
</dbReference>
<dbReference type="InterPro" id="IPR002347">
    <property type="entry name" value="SDR_fam"/>
</dbReference>
<dbReference type="PRINTS" id="PR00081">
    <property type="entry name" value="GDHRDH"/>
</dbReference>
<dbReference type="PANTHER" id="PTHR44196:SF2">
    <property type="entry name" value="SHORT-CHAIN DEHYDROGENASE-RELATED"/>
    <property type="match status" value="1"/>
</dbReference>
<dbReference type="GO" id="GO:0016020">
    <property type="term" value="C:membrane"/>
    <property type="evidence" value="ECO:0007669"/>
    <property type="project" value="TreeGrafter"/>
</dbReference>
<reference evidence="6" key="1">
    <citation type="submission" date="2016-10" db="EMBL/GenBank/DDBJ databases">
        <authorList>
            <person name="Varghese N."/>
            <person name="Submissions S."/>
        </authorList>
    </citation>
    <scope>NUCLEOTIDE SEQUENCE [LARGE SCALE GENOMIC DNA]</scope>
    <source>
        <strain evidence="6">JCM 18416</strain>
    </source>
</reference>
<sequence>MPPNIRSGNPSTMRSYALITGASSGIGLALAEALARRGRNLILVARRRDALESIACELAQRFGVEVLFRLCDLSEPLQLSGLLLELEEGQWQIDLLVNNAGLGCAGPFLEQDWSRELEQLEVNVLALTRLCHALGQRMAERGGGQILNVAAVAAFQPGPWMSSYYASKAYVLHFSEGLREELKSRGVRVSVLCPGPTHSAFFRAAQMDVSRLAGSKLMMSAEEVALITVRALEKNRAIIIPGWRNRLLALSPRLGPRWLVRKLSGRLTRPFTGVSRR</sequence>
<evidence type="ECO:0000313" key="6">
    <source>
        <dbReference type="Proteomes" id="UP000199460"/>
    </source>
</evidence>
<evidence type="ECO:0000256" key="3">
    <source>
        <dbReference type="RuleBase" id="RU000363"/>
    </source>
</evidence>
<accession>A0A1H0XH36</accession>
<dbReference type="GO" id="GO:0016491">
    <property type="term" value="F:oxidoreductase activity"/>
    <property type="evidence" value="ECO:0007669"/>
    <property type="project" value="UniProtKB-KW"/>
</dbReference>
<evidence type="ECO:0000256" key="2">
    <source>
        <dbReference type="ARBA" id="ARBA00023002"/>
    </source>
</evidence>
<proteinExistence type="inferred from homology"/>
<evidence type="ECO:0000313" key="5">
    <source>
        <dbReference type="EMBL" id="SDQ02234.1"/>
    </source>
</evidence>
<feature type="domain" description="Ketoreductase" evidence="4">
    <location>
        <begin position="15"/>
        <end position="199"/>
    </location>
</feature>
<keyword evidence="2" id="KW-0560">Oxidoreductase</keyword>
<protein>
    <recommendedName>
        <fullName evidence="4">Ketoreductase domain-containing protein</fullName>
    </recommendedName>
</protein>
<organism evidence="5 6">
    <name type="scientific">Ectopseudomonas guguanensis</name>
    <dbReference type="NCBI Taxonomy" id="1198456"/>
    <lineage>
        <taxon>Bacteria</taxon>
        <taxon>Pseudomonadati</taxon>
        <taxon>Pseudomonadota</taxon>
        <taxon>Gammaproteobacteria</taxon>
        <taxon>Pseudomonadales</taxon>
        <taxon>Pseudomonadaceae</taxon>
        <taxon>Ectopseudomonas</taxon>
    </lineage>
</organism>
<dbReference type="PANTHER" id="PTHR44196">
    <property type="entry name" value="DEHYDROGENASE/REDUCTASE SDR FAMILY MEMBER 7B"/>
    <property type="match status" value="1"/>
</dbReference>
<dbReference type="PRINTS" id="PR00080">
    <property type="entry name" value="SDRFAMILY"/>
</dbReference>
<dbReference type="SMART" id="SM00822">
    <property type="entry name" value="PKS_KR"/>
    <property type="match status" value="1"/>
</dbReference>
<evidence type="ECO:0000259" key="4">
    <source>
        <dbReference type="SMART" id="SM00822"/>
    </source>
</evidence>
<dbReference type="EMBL" id="FNJJ01000018">
    <property type="protein sequence ID" value="SDQ02234.1"/>
    <property type="molecule type" value="Genomic_DNA"/>
</dbReference>
<comment type="similarity">
    <text evidence="1 3">Belongs to the short-chain dehydrogenases/reductases (SDR) family.</text>
</comment>
<dbReference type="Pfam" id="PF00106">
    <property type="entry name" value="adh_short"/>
    <property type="match status" value="1"/>
</dbReference>
<dbReference type="PIRSF" id="PIRSF000126">
    <property type="entry name" value="11-beta-HSD1"/>
    <property type="match status" value="1"/>
</dbReference>
<name>A0A1H0XH36_9GAMM</name>
<evidence type="ECO:0000256" key="1">
    <source>
        <dbReference type="ARBA" id="ARBA00006484"/>
    </source>
</evidence>
<dbReference type="InterPro" id="IPR036291">
    <property type="entry name" value="NAD(P)-bd_dom_sf"/>
</dbReference>